<comment type="caution">
    <text evidence="2">The sequence shown here is derived from an EMBL/GenBank/DDBJ whole genome shotgun (WGS) entry which is preliminary data.</text>
</comment>
<name>A0ABV4CYK4_9BACT</name>
<evidence type="ECO:0000256" key="1">
    <source>
        <dbReference type="SAM" id="Phobius"/>
    </source>
</evidence>
<gene>
    <name evidence="2" type="ORF">AAK873_06590</name>
</gene>
<organism evidence="2 3">
    <name type="scientific">Heminiphilus faecis</name>
    <dbReference type="NCBI Taxonomy" id="2601703"/>
    <lineage>
        <taxon>Bacteria</taxon>
        <taxon>Pseudomonadati</taxon>
        <taxon>Bacteroidota</taxon>
        <taxon>Bacteroidia</taxon>
        <taxon>Bacteroidales</taxon>
        <taxon>Muribaculaceae</taxon>
        <taxon>Heminiphilus</taxon>
    </lineage>
</organism>
<dbReference type="RefSeq" id="WP_369863373.1">
    <property type="nucleotide sequence ID" value="NZ_JBCLPP010000014.1"/>
</dbReference>
<feature type="transmembrane region" description="Helical" evidence="1">
    <location>
        <begin position="68"/>
        <end position="86"/>
    </location>
</feature>
<keyword evidence="3" id="KW-1185">Reference proteome</keyword>
<accession>A0ABV4CYK4</accession>
<keyword evidence="1" id="KW-0812">Transmembrane</keyword>
<feature type="transmembrane region" description="Helical" evidence="1">
    <location>
        <begin position="39"/>
        <end position="56"/>
    </location>
</feature>
<feature type="transmembrane region" description="Helical" evidence="1">
    <location>
        <begin position="155"/>
        <end position="175"/>
    </location>
</feature>
<sequence>MEKLMTRQRLLLIGLLFIEAIIMFWSVPKANADDIDVQLWLITDMSLALIISPAVLKKNNQGKRKSIIPIFIVGVATYLQILYCSVFYDWGILVSLTLPIFQIIFGYAIFRYSDNIVSLFIGCSNLMFSAIWANQYQGFLWFHNKSSDLETMAVASLYALGGAVIVFTLSAIMIMKFNSKTPQQQ</sequence>
<dbReference type="EMBL" id="JBCLPP010000014">
    <property type="protein sequence ID" value="MEY8245285.1"/>
    <property type="molecule type" value="Genomic_DNA"/>
</dbReference>
<keyword evidence="1" id="KW-1133">Transmembrane helix</keyword>
<dbReference type="Proteomes" id="UP001565200">
    <property type="component" value="Unassembled WGS sequence"/>
</dbReference>
<keyword evidence="1" id="KW-0472">Membrane</keyword>
<reference evidence="2 3" key="1">
    <citation type="submission" date="2024-03" db="EMBL/GenBank/DDBJ databases">
        <title>Mouse gut bacterial collection (mGBC) of GemPharmatech.</title>
        <authorList>
            <person name="He Y."/>
            <person name="Dong L."/>
            <person name="Wu D."/>
            <person name="Gao X."/>
            <person name="Lin Z."/>
        </authorList>
    </citation>
    <scope>NUCLEOTIDE SEQUENCE [LARGE SCALE GENOMIC DNA]</scope>
    <source>
        <strain evidence="2 3">54-13</strain>
    </source>
</reference>
<feature type="transmembrane region" description="Helical" evidence="1">
    <location>
        <begin position="117"/>
        <end position="135"/>
    </location>
</feature>
<evidence type="ECO:0000313" key="2">
    <source>
        <dbReference type="EMBL" id="MEY8245285.1"/>
    </source>
</evidence>
<feature type="transmembrane region" description="Helical" evidence="1">
    <location>
        <begin position="92"/>
        <end position="110"/>
    </location>
</feature>
<protein>
    <submittedName>
        <fullName evidence="2">Uncharacterized protein</fullName>
    </submittedName>
</protein>
<proteinExistence type="predicted"/>
<feature type="transmembrane region" description="Helical" evidence="1">
    <location>
        <begin position="9"/>
        <end position="27"/>
    </location>
</feature>
<evidence type="ECO:0000313" key="3">
    <source>
        <dbReference type="Proteomes" id="UP001565200"/>
    </source>
</evidence>